<evidence type="ECO:0000313" key="3">
    <source>
        <dbReference type="Proteomes" id="UP000838160"/>
    </source>
</evidence>
<dbReference type="Proteomes" id="UP000838160">
    <property type="component" value="Unassembled WGS sequence"/>
</dbReference>
<accession>A0ABM8ZI07</accession>
<proteinExistence type="predicted"/>
<dbReference type="EMBL" id="CAKLCM010000002">
    <property type="protein sequence ID" value="CAH0525784.1"/>
    <property type="molecule type" value="Genomic_DNA"/>
</dbReference>
<sequence length="177" mass="20359">MSKFFIDFDLNSFWEDGDYSRKNYVDVFPSDELIKEVESELGYKLPIAYLDFMKSQNGGIPNNNSFPCKEETSWAPDHVAISGFLNIGNRKSNSLCGQFGSQFMVKEWGYPDIGIYFAKCPSAGHDMIALDYRKCGRDGIPQVVHVDQDCDYKITFLAENFETFVMGLVNWRNFYIE</sequence>
<evidence type="ECO:0000313" key="2">
    <source>
        <dbReference type="EMBL" id="CAH0525784.1"/>
    </source>
</evidence>
<protein>
    <recommendedName>
        <fullName evidence="1">Knr4/Smi1-like domain-containing protein</fullName>
    </recommendedName>
</protein>
<dbReference type="RefSeq" id="WP_237484283.1">
    <property type="nucleotide sequence ID" value="NZ_CAKLCM010000002.1"/>
</dbReference>
<name>A0ABM8ZI07_9VIBR</name>
<gene>
    <name evidence="2" type="ORF">VHP8226_01315</name>
</gene>
<comment type="caution">
    <text evidence="2">The sequence shown here is derived from an EMBL/GenBank/DDBJ whole genome shotgun (WGS) entry which is preliminary data.</text>
</comment>
<keyword evidence="3" id="KW-1185">Reference proteome</keyword>
<feature type="domain" description="Knr4/Smi1-like" evidence="1">
    <location>
        <begin position="29"/>
        <end position="167"/>
    </location>
</feature>
<evidence type="ECO:0000259" key="1">
    <source>
        <dbReference type="SMART" id="SM00860"/>
    </source>
</evidence>
<dbReference type="InterPro" id="IPR037883">
    <property type="entry name" value="Knr4/Smi1-like_sf"/>
</dbReference>
<reference evidence="2" key="1">
    <citation type="submission" date="2021-12" db="EMBL/GenBank/DDBJ databases">
        <authorList>
            <person name="Rodrigo-Torres L."/>
            <person name="Arahal R. D."/>
            <person name="Lucena T."/>
        </authorList>
    </citation>
    <scope>NUCLEOTIDE SEQUENCE</scope>
    <source>
        <strain evidence="2">CECT 8226</strain>
    </source>
</reference>
<dbReference type="SUPFAM" id="SSF160631">
    <property type="entry name" value="SMI1/KNR4-like"/>
    <property type="match status" value="1"/>
</dbReference>
<dbReference type="SMART" id="SM00860">
    <property type="entry name" value="SMI1_KNR4"/>
    <property type="match status" value="1"/>
</dbReference>
<dbReference type="Gene3D" id="3.40.1580.10">
    <property type="entry name" value="SMI1/KNR4-like"/>
    <property type="match status" value="1"/>
</dbReference>
<dbReference type="InterPro" id="IPR018958">
    <property type="entry name" value="Knr4/Smi1-like_dom"/>
</dbReference>
<organism evidence="2 3">
    <name type="scientific">Vibrio hippocampi</name>
    <dbReference type="NCBI Taxonomy" id="654686"/>
    <lineage>
        <taxon>Bacteria</taxon>
        <taxon>Pseudomonadati</taxon>
        <taxon>Pseudomonadota</taxon>
        <taxon>Gammaproteobacteria</taxon>
        <taxon>Vibrionales</taxon>
        <taxon>Vibrionaceae</taxon>
        <taxon>Vibrio</taxon>
    </lineage>
</organism>
<dbReference type="Pfam" id="PF14568">
    <property type="entry name" value="SUKH_6"/>
    <property type="match status" value="1"/>
</dbReference>